<accession>A0A6P2CVT3</accession>
<organism evidence="3 4">
    <name type="scientific">Gemmata massiliana</name>
    <dbReference type="NCBI Taxonomy" id="1210884"/>
    <lineage>
        <taxon>Bacteria</taxon>
        <taxon>Pseudomonadati</taxon>
        <taxon>Planctomycetota</taxon>
        <taxon>Planctomycetia</taxon>
        <taxon>Gemmatales</taxon>
        <taxon>Gemmataceae</taxon>
        <taxon>Gemmata</taxon>
    </lineage>
</organism>
<dbReference type="KEGG" id="gms:SOIL9_65020"/>
<dbReference type="AlphaFoldDB" id="A0A6P2CVT3"/>
<sequence>MVMRNGNDGRGARQWDDVPSRLRTRVSSQLRFPESSEANSELPEPRPLFTFGELVYDLSRLALLFFAIAVANTVFLLVALSFLRGG</sequence>
<gene>
    <name evidence="3" type="ORF">SOIL9_65020</name>
</gene>
<feature type="compositionally biased region" description="Basic and acidic residues" evidence="1">
    <location>
        <begin position="10"/>
        <end position="20"/>
    </location>
</feature>
<evidence type="ECO:0000313" key="3">
    <source>
        <dbReference type="EMBL" id="VTR91212.1"/>
    </source>
</evidence>
<evidence type="ECO:0000256" key="2">
    <source>
        <dbReference type="SAM" id="Phobius"/>
    </source>
</evidence>
<keyword evidence="4" id="KW-1185">Reference proteome</keyword>
<feature type="region of interest" description="Disordered" evidence="1">
    <location>
        <begin position="1"/>
        <end position="21"/>
    </location>
</feature>
<evidence type="ECO:0000313" key="4">
    <source>
        <dbReference type="Proteomes" id="UP000464178"/>
    </source>
</evidence>
<keyword evidence="2" id="KW-0472">Membrane</keyword>
<feature type="transmembrane region" description="Helical" evidence="2">
    <location>
        <begin position="61"/>
        <end position="83"/>
    </location>
</feature>
<name>A0A6P2CVT3_9BACT</name>
<proteinExistence type="predicted"/>
<protein>
    <submittedName>
        <fullName evidence="3">Uncharacterized protein</fullName>
    </submittedName>
</protein>
<keyword evidence="2" id="KW-0812">Transmembrane</keyword>
<reference evidence="3 4" key="1">
    <citation type="submission" date="2019-05" db="EMBL/GenBank/DDBJ databases">
        <authorList>
            <consortium name="Science for Life Laboratories"/>
        </authorList>
    </citation>
    <scope>NUCLEOTIDE SEQUENCE [LARGE SCALE GENOMIC DNA]</scope>
    <source>
        <strain evidence="3">Soil9</strain>
    </source>
</reference>
<dbReference type="Proteomes" id="UP000464178">
    <property type="component" value="Chromosome"/>
</dbReference>
<evidence type="ECO:0000256" key="1">
    <source>
        <dbReference type="SAM" id="MobiDB-lite"/>
    </source>
</evidence>
<dbReference type="EMBL" id="LR593886">
    <property type="protein sequence ID" value="VTR91212.1"/>
    <property type="molecule type" value="Genomic_DNA"/>
</dbReference>
<keyword evidence="2" id="KW-1133">Transmembrane helix</keyword>